<protein>
    <recommendedName>
        <fullName evidence="8">Zinc finger PHD-type domain-containing protein</fullName>
    </recommendedName>
</protein>
<dbReference type="PROSITE" id="PS01359">
    <property type="entry name" value="ZF_PHD_1"/>
    <property type="match status" value="1"/>
</dbReference>
<dbReference type="InterPro" id="IPR019786">
    <property type="entry name" value="Zinc_finger_PHD-type_CS"/>
</dbReference>
<keyword evidence="6" id="KW-0804">Transcription</keyword>
<evidence type="ECO:0000256" key="7">
    <source>
        <dbReference type="SAM" id="MobiDB-lite"/>
    </source>
</evidence>
<feature type="compositionally biased region" description="Polar residues" evidence="7">
    <location>
        <begin position="460"/>
        <end position="469"/>
    </location>
</feature>
<evidence type="ECO:0000256" key="2">
    <source>
        <dbReference type="ARBA" id="ARBA00022723"/>
    </source>
</evidence>
<feature type="region of interest" description="Disordered" evidence="7">
    <location>
        <begin position="24"/>
        <end position="54"/>
    </location>
</feature>
<evidence type="ECO:0000259" key="8">
    <source>
        <dbReference type="SMART" id="SM00249"/>
    </source>
</evidence>
<evidence type="ECO:0000313" key="10">
    <source>
        <dbReference type="Proteomes" id="UP000020467"/>
    </source>
</evidence>
<dbReference type="Proteomes" id="UP000020467">
    <property type="component" value="Unassembled WGS sequence"/>
</dbReference>
<evidence type="ECO:0000256" key="6">
    <source>
        <dbReference type="ARBA" id="ARBA00023163"/>
    </source>
</evidence>
<gene>
    <name evidence="9" type="ORF">CFIO01_10704</name>
</gene>
<keyword evidence="4" id="KW-0862">Zinc</keyword>
<feature type="compositionally biased region" description="Basic and acidic residues" evidence="7">
    <location>
        <begin position="43"/>
        <end position="54"/>
    </location>
</feature>
<dbReference type="SUPFAM" id="SSF57903">
    <property type="entry name" value="FYVE/PHD zinc finger"/>
    <property type="match status" value="1"/>
</dbReference>
<keyword evidence="5" id="KW-0805">Transcription regulation</keyword>
<keyword evidence="3" id="KW-0863">Zinc-finger</keyword>
<evidence type="ECO:0000256" key="5">
    <source>
        <dbReference type="ARBA" id="ARBA00023015"/>
    </source>
</evidence>
<keyword evidence="10" id="KW-1185">Reference proteome</keyword>
<dbReference type="GO" id="GO:0031490">
    <property type="term" value="F:chromatin DNA binding"/>
    <property type="evidence" value="ECO:0007669"/>
    <property type="project" value="TreeGrafter"/>
</dbReference>
<dbReference type="HOGENOM" id="CLU_019535_0_0_1"/>
<feature type="domain" description="Zinc finger PHD-type" evidence="8">
    <location>
        <begin position="650"/>
        <end position="700"/>
    </location>
</feature>
<proteinExistence type="inferred from homology"/>
<keyword evidence="2" id="KW-0479">Metal-binding</keyword>
<dbReference type="CDD" id="cd15489">
    <property type="entry name" value="PHD_SF"/>
    <property type="match status" value="1"/>
</dbReference>
<dbReference type="PANTHER" id="PTHR22597">
    <property type="entry name" value="POLYCOMB GROUP PROTEIN"/>
    <property type="match status" value="1"/>
</dbReference>
<dbReference type="InterPro" id="IPR011011">
    <property type="entry name" value="Znf_FYVE_PHD"/>
</dbReference>
<accession>A0A010RH36</accession>
<dbReference type="EMBL" id="JARH01000529">
    <property type="protein sequence ID" value="EXF79676.1"/>
    <property type="molecule type" value="Genomic_DNA"/>
</dbReference>
<dbReference type="Pfam" id="PF09733">
    <property type="entry name" value="VEFS-Box"/>
    <property type="match status" value="1"/>
</dbReference>
<dbReference type="InterPro" id="IPR013083">
    <property type="entry name" value="Znf_RING/FYVE/PHD"/>
</dbReference>
<dbReference type="SMART" id="SM00249">
    <property type="entry name" value="PHD"/>
    <property type="match status" value="1"/>
</dbReference>
<dbReference type="OrthoDB" id="166746at2759"/>
<dbReference type="GO" id="GO:0008270">
    <property type="term" value="F:zinc ion binding"/>
    <property type="evidence" value="ECO:0007669"/>
    <property type="project" value="UniProtKB-KW"/>
</dbReference>
<name>A0A010RH36_9PEZI</name>
<sequence>MTLHSRRQRSTPFLQRNILQGMGNTQSSASKAAASGDVSNGHQEVRPNKRRRMDADHQLADQIFQARDVGDLQRNLRVQVNRIFHRASKRISVAPSDDVVNLKARCKVSLSHVTKAGEVLLYCNSQLCDIRSFKDPGGPNRMARICLQRPFYIPEDSMRINRDDNGSFDLADSYRLCVELEAAGPTFWPPININSSGDDANPTEAIHWVLAAASSDLFTRRKALLNLKVKKTPQSLGPTEHVIDIDAQWTTAFEAGQIRAVEAGTEPSITVSGMLAAQDSLLTDYGQEPLYESPPGTPVKAPRNGAVNGDVHVDEDLEEELTPNRSLRVRGATKNYNLKVLSDKAQGRDKKRKKRGTANAVEEGTVTYHLPSEKVCLDSFRCVTCGMPHSSLPQLQVHLISLHDQYEFRPQSRAKGAEFEVAHRYESYTFGPEPFALRRPTKAFDLDQFAEGNISFLSSRFGTEDQSTPGPQPLGRGSKQPLAKPAQTRSKVLLPDIGQTLYDPITRATLQPGTEYKKPPASDKWLIQWHRDALADFSDVPPDEREYMQEWDKFMLTKRLSSSIYFPAAWLSFVRLKSEWLLSSPSRMTEFGKHFTYLLARSSLDHGTVVEALDHIAMRKAKLGIKTGEYPTLVPKGSPQGPHIRKSAGGCLVCGLTVLGPRLLLCTNLKCSKRLYHSDCISENAKMSVDDPDWVCNECFDTQAAERT</sequence>
<dbReference type="CDD" id="cd21552">
    <property type="entry name" value="VEFS-box_ctSUZ12-like"/>
    <property type="match status" value="1"/>
</dbReference>
<dbReference type="eggNOG" id="ENOG502SDK4">
    <property type="taxonomic scope" value="Eukaryota"/>
</dbReference>
<dbReference type="AlphaFoldDB" id="A0A010RH36"/>
<comment type="caution">
    <text evidence="9">The sequence shown here is derived from an EMBL/GenBank/DDBJ whole genome shotgun (WGS) entry which is preliminary data.</text>
</comment>
<organism evidence="9 10">
    <name type="scientific">Colletotrichum fioriniae PJ7</name>
    <dbReference type="NCBI Taxonomy" id="1445577"/>
    <lineage>
        <taxon>Eukaryota</taxon>
        <taxon>Fungi</taxon>
        <taxon>Dikarya</taxon>
        <taxon>Ascomycota</taxon>
        <taxon>Pezizomycotina</taxon>
        <taxon>Sordariomycetes</taxon>
        <taxon>Hypocreomycetidae</taxon>
        <taxon>Glomerellales</taxon>
        <taxon>Glomerellaceae</taxon>
        <taxon>Colletotrichum</taxon>
        <taxon>Colletotrichum acutatum species complex</taxon>
    </lineage>
</organism>
<evidence type="ECO:0000313" key="9">
    <source>
        <dbReference type="EMBL" id="EXF79676.1"/>
    </source>
</evidence>
<evidence type="ECO:0000256" key="1">
    <source>
        <dbReference type="ARBA" id="ARBA00007416"/>
    </source>
</evidence>
<comment type="similarity">
    <text evidence="1">Belongs to the VEFS (VRN2-EMF2-FIS2-SU(Z)12) family.</text>
</comment>
<dbReference type="KEGG" id="cfj:CFIO01_10704"/>
<feature type="region of interest" description="Disordered" evidence="7">
    <location>
        <begin position="460"/>
        <end position="489"/>
    </location>
</feature>
<dbReference type="InterPro" id="IPR001965">
    <property type="entry name" value="Znf_PHD"/>
</dbReference>
<evidence type="ECO:0000256" key="4">
    <source>
        <dbReference type="ARBA" id="ARBA00022833"/>
    </source>
</evidence>
<dbReference type="STRING" id="1445577.A0A010RH36"/>
<dbReference type="InterPro" id="IPR019135">
    <property type="entry name" value="Polycomb_protein_VEFS-Box"/>
</dbReference>
<dbReference type="PANTHER" id="PTHR22597:SF0">
    <property type="entry name" value="POLYCOMB PROTEIN SUZ12"/>
    <property type="match status" value="1"/>
</dbReference>
<dbReference type="GO" id="GO:0016586">
    <property type="term" value="C:RSC-type complex"/>
    <property type="evidence" value="ECO:0007669"/>
    <property type="project" value="TreeGrafter"/>
</dbReference>
<reference evidence="9 10" key="1">
    <citation type="submission" date="2014-02" db="EMBL/GenBank/DDBJ databases">
        <title>The genome sequence of Colletotrichum fioriniae PJ7.</title>
        <authorList>
            <person name="Baroncelli R."/>
            <person name="Thon M.R."/>
        </authorList>
    </citation>
    <scope>NUCLEOTIDE SEQUENCE [LARGE SCALE GENOMIC DNA]</scope>
    <source>
        <strain evidence="9 10">PJ7</strain>
    </source>
</reference>
<evidence type="ECO:0000256" key="3">
    <source>
        <dbReference type="ARBA" id="ARBA00022771"/>
    </source>
</evidence>
<dbReference type="Gene3D" id="3.30.40.10">
    <property type="entry name" value="Zinc/RING finger domain, C3HC4 (zinc finger)"/>
    <property type="match status" value="1"/>
</dbReference>